<keyword evidence="5" id="KW-1185">Reference proteome</keyword>
<sequence>MANKQALFHLLQICDSNFPSGAFSHSFGLETYIQENKLTNKQEFYHALTQYLSLQFIYTDGLACKMVYEAIKSRNIQKVWEIDQELYALSLAKETREGNRRIGRQLVKVMNELYEIHALKDYQNKIKRKEAFGHSAIVFAMVSQHLQLDVRTALETYLFATTSSLVQNAVRGIPLGQTDGQRVLIDSQPFLTELVDKTLLLDEADFGASSIGLEIAQMIHEQLPVRLFMS</sequence>
<dbReference type="OrthoDB" id="9798772at2"/>
<evidence type="ECO:0000313" key="5">
    <source>
        <dbReference type="Proteomes" id="UP000181936"/>
    </source>
</evidence>
<comment type="similarity">
    <text evidence="3">Belongs to the UreF family.</text>
</comment>
<dbReference type="KEGG" id="bwh:A9C19_06900"/>
<dbReference type="GO" id="GO:0005737">
    <property type="term" value="C:cytoplasm"/>
    <property type="evidence" value="ECO:0007669"/>
    <property type="project" value="UniProtKB-SubCell"/>
</dbReference>
<evidence type="ECO:0000256" key="2">
    <source>
        <dbReference type="ARBA" id="ARBA00023186"/>
    </source>
</evidence>
<proteinExistence type="inferred from homology"/>
<dbReference type="HAMAP" id="MF_01385">
    <property type="entry name" value="UreF"/>
    <property type="match status" value="1"/>
</dbReference>
<evidence type="ECO:0000313" key="4">
    <source>
        <dbReference type="EMBL" id="APH04498.1"/>
    </source>
</evidence>
<comment type="function">
    <text evidence="3">Required for maturation of urease via the functional incorporation of the urease nickel metallocenter.</text>
</comment>
<dbReference type="PANTHER" id="PTHR33620">
    <property type="entry name" value="UREASE ACCESSORY PROTEIN F"/>
    <property type="match status" value="1"/>
</dbReference>
<gene>
    <name evidence="3" type="primary">ureF</name>
    <name evidence="4" type="ORF">A9C19_06900</name>
</gene>
<dbReference type="PIRSF" id="PIRSF009467">
    <property type="entry name" value="Ureas_acces_UreF"/>
    <property type="match status" value="1"/>
</dbReference>
<dbReference type="Proteomes" id="UP000181936">
    <property type="component" value="Chromosome"/>
</dbReference>
<dbReference type="Gene3D" id="1.10.4190.10">
    <property type="entry name" value="Urease accessory protein UreF"/>
    <property type="match status" value="1"/>
</dbReference>
<comment type="subunit">
    <text evidence="3">UreD, UreF and UreG form a complex that acts as a GTP-hydrolysis-dependent molecular chaperone, activating the urease apoprotein by helping to assemble the nickel containing metallocenter of UreC. The UreE protein probably delivers the nickel.</text>
</comment>
<protein>
    <recommendedName>
        <fullName evidence="3">Urease accessory protein UreF</fullName>
    </recommendedName>
</protein>
<dbReference type="EMBL" id="CP016020">
    <property type="protein sequence ID" value="APH04498.1"/>
    <property type="molecule type" value="Genomic_DNA"/>
</dbReference>
<dbReference type="InterPro" id="IPR002639">
    <property type="entry name" value="UreF"/>
</dbReference>
<evidence type="ECO:0000256" key="3">
    <source>
        <dbReference type="HAMAP-Rule" id="MF_01385"/>
    </source>
</evidence>
<keyword evidence="1 3" id="KW-0996">Nickel insertion</keyword>
<keyword evidence="3" id="KW-0963">Cytoplasm</keyword>
<dbReference type="Pfam" id="PF01730">
    <property type="entry name" value="UreF"/>
    <property type="match status" value="1"/>
</dbReference>
<accession>A0A1L3MQ76</accession>
<name>A0A1L3MQ76_9BACI</name>
<reference evidence="4 5" key="1">
    <citation type="journal article" date="2016" name="Sci. Rep.">
        <title>Complete genome sequence and transcriptomic analysis of a novel marine strain Bacillus weihaiensis reveals the mechanism of brown algae degradation.</title>
        <authorList>
            <person name="Zhu Y."/>
            <person name="Chen P."/>
            <person name="Bao Y."/>
            <person name="Men Y."/>
            <person name="Zeng Y."/>
            <person name="Yang J."/>
            <person name="Sun J."/>
            <person name="Sun Y."/>
        </authorList>
    </citation>
    <scope>NUCLEOTIDE SEQUENCE [LARGE SCALE GENOMIC DNA]</scope>
    <source>
        <strain evidence="4 5">Alg07</strain>
    </source>
</reference>
<dbReference type="STRING" id="1547283.A9C19_06900"/>
<evidence type="ECO:0000256" key="1">
    <source>
        <dbReference type="ARBA" id="ARBA00022988"/>
    </source>
</evidence>
<dbReference type="InterPro" id="IPR038277">
    <property type="entry name" value="UreF_sf"/>
</dbReference>
<organism evidence="4 5">
    <name type="scientific">Bacillus weihaiensis</name>
    <dbReference type="NCBI Taxonomy" id="1547283"/>
    <lineage>
        <taxon>Bacteria</taxon>
        <taxon>Bacillati</taxon>
        <taxon>Bacillota</taxon>
        <taxon>Bacilli</taxon>
        <taxon>Bacillales</taxon>
        <taxon>Bacillaceae</taxon>
        <taxon>Bacillus</taxon>
    </lineage>
</organism>
<dbReference type="GO" id="GO:0016151">
    <property type="term" value="F:nickel cation binding"/>
    <property type="evidence" value="ECO:0007669"/>
    <property type="project" value="UniProtKB-UniRule"/>
</dbReference>
<keyword evidence="2 3" id="KW-0143">Chaperone</keyword>
<dbReference type="RefSeq" id="WP_072579286.1">
    <property type="nucleotide sequence ID" value="NZ_CP016020.1"/>
</dbReference>
<comment type="subcellular location">
    <subcellularLocation>
        <location evidence="3">Cytoplasm</location>
    </subcellularLocation>
</comment>
<dbReference type="PANTHER" id="PTHR33620:SF1">
    <property type="entry name" value="UREASE ACCESSORY PROTEIN F"/>
    <property type="match status" value="1"/>
</dbReference>
<dbReference type="AlphaFoldDB" id="A0A1L3MQ76"/>